<dbReference type="Proteomes" id="UP001152300">
    <property type="component" value="Unassembled WGS sequence"/>
</dbReference>
<name>A0A9X0DK56_9HELO</name>
<evidence type="ECO:0000313" key="2">
    <source>
        <dbReference type="EMBL" id="KAJ8063723.1"/>
    </source>
</evidence>
<dbReference type="AlphaFoldDB" id="A0A9X0DK56"/>
<dbReference type="EMBL" id="JAPEIS010000008">
    <property type="protein sequence ID" value="KAJ8063723.1"/>
    <property type="molecule type" value="Genomic_DNA"/>
</dbReference>
<proteinExistence type="predicted"/>
<feature type="region of interest" description="Disordered" evidence="1">
    <location>
        <begin position="27"/>
        <end position="48"/>
    </location>
</feature>
<feature type="compositionally biased region" description="Basic residues" evidence="1">
    <location>
        <begin position="34"/>
        <end position="48"/>
    </location>
</feature>
<sequence length="188" mass="21069">MLTNEEEPNFRIFLDCISTPLIERCTSASNPNSSKRKTRGKAKAGRKGAIKPISKDVDVAGINDAAELADFIEVDLPSYFPIYHCREIIIQKLTRNTSTSPSKYSPISRPISEHYHTQTTKRIHHSKISTPISTPSISRPQIQLLKRFPPAFPILYTPTHSYTHPPHSQNFSTQSSAHANYAIVIGFP</sequence>
<dbReference type="OrthoDB" id="4850648at2759"/>
<organism evidence="2 3">
    <name type="scientific">Sclerotinia nivalis</name>
    <dbReference type="NCBI Taxonomy" id="352851"/>
    <lineage>
        <taxon>Eukaryota</taxon>
        <taxon>Fungi</taxon>
        <taxon>Dikarya</taxon>
        <taxon>Ascomycota</taxon>
        <taxon>Pezizomycotina</taxon>
        <taxon>Leotiomycetes</taxon>
        <taxon>Helotiales</taxon>
        <taxon>Sclerotiniaceae</taxon>
        <taxon>Sclerotinia</taxon>
    </lineage>
</organism>
<gene>
    <name evidence="2" type="ORF">OCU04_007586</name>
</gene>
<keyword evidence="3" id="KW-1185">Reference proteome</keyword>
<accession>A0A9X0DK56</accession>
<protein>
    <submittedName>
        <fullName evidence="2">Uncharacterized protein</fullName>
    </submittedName>
</protein>
<evidence type="ECO:0000313" key="3">
    <source>
        <dbReference type="Proteomes" id="UP001152300"/>
    </source>
</evidence>
<reference evidence="2" key="1">
    <citation type="submission" date="2022-11" db="EMBL/GenBank/DDBJ databases">
        <title>Genome Resource of Sclerotinia nivalis Strain SnTB1, a Plant Pathogen Isolated from American Ginseng.</title>
        <authorList>
            <person name="Fan S."/>
        </authorList>
    </citation>
    <scope>NUCLEOTIDE SEQUENCE</scope>
    <source>
        <strain evidence="2">SnTB1</strain>
    </source>
</reference>
<comment type="caution">
    <text evidence="2">The sequence shown here is derived from an EMBL/GenBank/DDBJ whole genome shotgun (WGS) entry which is preliminary data.</text>
</comment>
<evidence type="ECO:0000256" key="1">
    <source>
        <dbReference type="SAM" id="MobiDB-lite"/>
    </source>
</evidence>